<sequence length="1546" mass="175202">MSGSDINFRNIRKHRSSQNDGFEELTRQLVLAEPPDGAIEIENRGPGADGGVEILARFADGRVWGWQSKYFTDGFDTSEVKQLKKSFSAALENFPTLERYYVAIPRNLSGHAEGDNNTQTKHWKNFETWCEKEASALERTVEILLWDDTYFVSRLQRSDPAHAGMRLYWFDETVLDQEWFQRQLDKSLAFIGNRYRPADHVDVRIGATLEIMTKGREFVPRFDVVWSVIAACADKLKSVIAMLDKDDKHLVDFQETIAFLVQLVETSKATDPRRLADHRIATLLAVLREFETQYSVDFVLQRARYLTRETPHEPISERERYVYSLEIRNILEDVHSEIFSASRMFSMQETKLFQTPSLLVEGEAGIGKSHIIAREVQRHVQAGFPAVFVPGRTLEHGDKPESEILEYLDLPDLRFDTFLGALDAAAKASGRPALLAIDGINETLDAAGWEPGLPKLIAQIRQFGQIGFCASIRSAYKAQCIRPGLDIVTVRHVGFSANFGEAAREYLDHHGIERPSAPIFELRDILYNPLFLTTAVDFLNATYQSSFPRGLDSIGEVIEFWLEAIEINLTTKRYDRISRHDGKIVEAARAIAMRMAEIGSEYLDFKTASDICEEIIGLGFPAKAADRFLMKLMDEGMLLDTPDDTRGKPGKLISFAFQKFSDYFIADAILRQSPDLPFLAASIKPGGEFHYLFDKDTPWKFAGSRSALFALTALRFGKELPDIEADITDHVFFSASDFLDSLHWRQGNAILEETRELLEALHARPTADDEADLSDEDYFDLLLRLAAIPECRLNALYLKKTLAAMTMAERDAVWSLYLVGKTETYDEEWPIVQELVNWSWTAPPAPIASQTVHLIATVMALMTSTMDREVRDSATKALSSLLIKFPSEISSLLEEFSDWDDAYVRERVLAAAMAGTLYCVDIPVLRSAAEAADRMVFAKQPVERHAWVRRYAQIIVLHADLRGADLAQDLVMPATPPYASPAITQWPSLADLAPLHESAREIFSSVIGYLSEKDGSKLPMMAGDFGRYTMSGIDNSFSAETRGADAPMSRDTAIELFWSDIEEATPQAASLRGDLEHARALKTENSMTRLLARIDLDEDNSQTFSEDFGDMEERETQDGDDRDPLEKIYDDLESLLIEMLTPDLRDRYRELDPLAVITSGQIEKFSILTARYWIVDRVMSLGWDQLVHEPIERHNLRYSSGRHDHQIERIGKKYQHIALQELIGYLADHHWYLDWNSPASVLVDLEHFKHADIDPTYLAGDFSRNPSTFFPDGLAIPEMKFKPTEPRQDMEWTKTPVDLPDPVPFLVQSDTDGEQWYLQKCFTRSLGYMDDQHVREPFRKAQLSVELVLFEIADITKLDEITTASLKGDDSGVFDSGRESHGFYAQRSALHTAGPTDFELRHEIAGIKFGRFVDSYTPKFGEYDRSGIAGERSFSVPARALFSSQKLRQNDAWSTFYVSDDGKPAFAQGHDHGFDGVTAVRADVIKHFADENGLKPVWIVWAEKDGGKSESRLSGEERLFARNDFLGLYYELDGMWSGKLIRFHIY</sequence>
<dbReference type="RefSeq" id="WP_201010217.1">
    <property type="nucleotide sequence ID" value="NZ_MK318971.1"/>
</dbReference>
<reference evidence="3" key="1">
    <citation type="submission" date="2018-12" db="EMBL/GenBank/DDBJ databases">
        <title>Three Rhizobium rhizogenes strains isolated from the same crown gall tumor carry diverse plasmids.</title>
        <authorList>
            <person name="Pulawska J."/>
            <person name="Kuzmanovic N."/>
        </authorList>
    </citation>
    <scope>NUCLEOTIDE SEQUENCE</scope>
    <source>
        <strain evidence="3">Colt5.8</strain>
        <plasmid evidence="3">pColt5.8a</plasmid>
    </source>
</reference>
<evidence type="ECO:0000313" key="3">
    <source>
        <dbReference type="EMBL" id="QCL09656.1"/>
    </source>
</evidence>
<protein>
    <recommendedName>
        <fullName evidence="2">EF-hand domain-containing protein</fullName>
    </recommendedName>
</protein>
<geneLocation type="plasmid" evidence="3">
    <name>pColt5.8a</name>
</geneLocation>
<evidence type="ECO:0000256" key="1">
    <source>
        <dbReference type="SAM" id="MobiDB-lite"/>
    </source>
</evidence>
<dbReference type="InterPro" id="IPR002048">
    <property type="entry name" value="EF_hand_dom"/>
</dbReference>
<dbReference type="PROSITE" id="PS50222">
    <property type="entry name" value="EF_HAND_2"/>
    <property type="match status" value="1"/>
</dbReference>
<organism evidence="3">
    <name type="scientific">Rhizobium rhizogenes</name>
    <name type="common">Agrobacterium rhizogenes</name>
    <dbReference type="NCBI Taxonomy" id="359"/>
    <lineage>
        <taxon>Bacteria</taxon>
        <taxon>Pseudomonadati</taxon>
        <taxon>Pseudomonadota</taxon>
        <taxon>Alphaproteobacteria</taxon>
        <taxon>Hyphomicrobiales</taxon>
        <taxon>Rhizobiaceae</taxon>
        <taxon>Rhizobium/Agrobacterium group</taxon>
        <taxon>Rhizobium</taxon>
    </lineage>
</organism>
<dbReference type="SUPFAM" id="SSF52540">
    <property type="entry name" value="P-loop containing nucleoside triphosphate hydrolases"/>
    <property type="match status" value="1"/>
</dbReference>
<feature type="domain" description="EF-hand" evidence="2">
    <location>
        <begin position="231"/>
        <end position="266"/>
    </location>
</feature>
<name>A0A7S5DRH3_RHIRH</name>
<feature type="compositionally biased region" description="Basic and acidic residues" evidence="1">
    <location>
        <begin position="1114"/>
        <end position="1124"/>
    </location>
</feature>
<feature type="region of interest" description="Disordered" evidence="1">
    <location>
        <begin position="1101"/>
        <end position="1124"/>
    </location>
</feature>
<proteinExistence type="predicted"/>
<dbReference type="EMBL" id="MK318971">
    <property type="protein sequence ID" value="QCL09656.1"/>
    <property type="molecule type" value="Genomic_DNA"/>
</dbReference>
<keyword evidence="3" id="KW-0614">Plasmid</keyword>
<dbReference type="InterPro" id="IPR027417">
    <property type="entry name" value="P-loop_NTPase"/>
</dbReference>
<evidence type="ECO:0000259" key="2">
    <source>
        <dbReference type="PROSITE" id="PS50222"/>
    </source>
</evidence>
<gene>
    <name evidence="3" type="ORF">pC5.8a_164</name>
</gene>
<accession>A0A7S5DRH3</accession>
<dbReference type="GO" id="GO:0005509">
    <property type="term" value="F:calcium ion binding"/>
    <property type="evidence" value="ECO:0007669"/>
    <property type="project" value="InterPro"/>
</dbReference>